<keyword evidence="4" id="KW-1185">Reference proteome</keyword>
<dbReference type="InParanoid" id="M1AZX2"/>
<keyword evidence="1" id="KW-0479">Metal-binding</keyword>
<dbReference type="InterPro" id="IPR050148">
    <property type="entry name" value="Terpene_synthase-like"/>
</dbReference>
<dbReference type="Pfam" id="PF03936">
    <property type="entry name" value="Terpene_synth_C"/>
    <property type="match status" value="1"/>
</dbReference>
<dbReference type="GO" id="GO:0046246">
    <property type="term" value="P:terpene biosynthetic process"/>
    <property type="evidence" value="ECO:0000318"/>
    <property type="project" value="GO_Central"/>
</dbReference>
<evidence type="ECO:0000313" key="4">
    <source>
        <dbReference type="Proteomes" id="UP000011115"/>
    </source>
</evidence>
<dbReference type="PaxDb" id="4113-PGSC0003DMT400033917"/>
<name>M1AZX2_SOLTU</name>
<feature type="domain" description="Terpene synthase metal-binding" evidence="2">
    <location>
        <begin position="2"/>
        <end position="159"/>
    </location>
</feature>
<reference evidence="4" key="1">
    <citation type="journal article" date="2011" name="Nature">
        <title>Genome sequence and analysis of the tuber crop potato.</title>
        <authorList>
            <consortium name="The Potato Genome Sequencing Consortium"/>
        </authorList>
    </citation>
    <scope>NUCLEOTIDE SEQUENCE [LARGE SCALE GENOMIC DNA]</scope>
    <source>
        <strain evidence="4">cv. DM1-3 516 R44</strain>
    </source>
</reference>
<evidence type="ECO:0000313" key="3">
    <source>
        <dbReference type="EnsemblPlants" id="PGSC0003DMT400033917"/>
    </source>
</evidence>
<accession>M1AZX2</accession>
<dbReference type="PANTHER" id="PTHR31225">
    <property type="entry name" value="OS04G0344100 PROTEIN-RELATED"/>
    <property type="match status" value="1"/>
</dbReference>
<protein>
    <submittedName>
        <fullName evidence="3">Caryophyllene/alpha-humulene synthase</fullName>
    </submittedName>
</protein>
<dbReference type="EnsemblPlants" id="PGSC0003DMT400033917">
    <property type="protein sequence ID" value="PGSC0003DMT400033917"/>
    <property type="gene ID" value="PGSC0003DMG400013033"/>
</dbReference>
<dbReference type="Gramene" id="PGSC0003DMT400033917">
    <property type="protein sequence ID" value="PGSC0003DMT400033917"/>
    <property type="gene ID" value="PGSC0003DMG400013033"/>
</dbReference>
<proteinExistence type="predicted"/>
<dbReference type="SUPFAM" id="SSF48576">
    <property type="entry name" value="Terpenoid synthases"/>
    <property type="match status" value="1"/>
</dbReference>
<dbReference type="HOGENOM" id="CLU_1398564_0_0_1"/>
<dbReference type="Proteomes" id="UP000011115">
    <property type="component" value="Unassembled WGS sequence"/>
</dbReference>
<reference evidence="3" key="2">
    <citation type="submission" date="2015-06" db="UniProtKB">
        <authorList>
            <consortium name="EnsemblPlants"/>
        </authorList>
    </citation>
    <scope>IDENTIFICATION</scope>
    <source>
        <strain evidence="3">DM1-3 516 R44</strain>
    </source>
</reference>
<dbReference type="AlphaFoldDB" id="M1AZX2"/>
<dbReference type="Gene3D" id="1.10.600.10">
    <property type="entry name" value="Farnesyl Diphosphate Synthase"/>
    <property type="match status" value="1"/>
</dbReference>
<dbReference type="GO" id="GO:0000287">
    <property type="term" value="F:magnesium ion binding"/>
    <property type="evidence" value="ECO:0007669"/>
    <property type="project" value="InterPro"/>
</dbReference>
<dbReference type="InterPro" id="IPR005630">
    <property type="entry name" value="Terpene_synthase_metal-bd"/>
</dbReference>
<dbReference type="OMA" id="GMEDNIT"/>
<sequence>MSSIIDDTYDAYGTLDELAPFTDAIQTWDISAIDSIAPYLRPAYEGLLDVYSEMEQVLAKECKSDRLYFAKHEMKKLVSAYFKEAQWLDAGYIPKCEEHLENALVSSGCLMATTFSLVGMEEFIPKQTYEWLMNEPLIVRAFSMICRAMDDIIGHEVSITSQGQVTLLKNDERRRSKKRCHLSHCPSLFNKNNYF</sequence>
<dbReference type="PANTHER" id="PTHR31225:SF132">
    <property type="entry name" value="ALPHA-FARNESENE SYNTHASE"/>
    <property type="match status" value="1"/>
</dbReference>
<dbReference type="GO" id="GO:0010333">
    <property type="term" value="F:terpene synthase activity"/>
    <property type="evidence" value="ECO:0000318"/>
    <property type="project" value="GO_Central"/>
</dbReference>
<dbReference type="InterPro" id="IPR008949">
    <property type="entry name" value="Isoprenoid_synthase_dom_sf"/>
</dbReference>
<evidence type="ECO:0000256" key="1">
    <source>
        <dbReference type="ARBA" id="ARBA00022723"/>
    </source>
</evidence>
<dbReference type="eggNOG" id="ENOG502QUCN">
    <property type="taxonomic scope" value="Eukaryota"/>
</dbReference>
<evidence type="ECO:0000259" key="2">
    <source>
        <dbReference type="Pfam" id="PF03936"/>
    </source>
</evidence>
<dbReference type="GO" id="GO:0016114">
    <property type="term" value="P:terpenoid biosynthetic process"/>
    <property type="evidence" value="ECO:0007669"/>
    <property type="project" value="InterPro"/>
</dbReference>
<organism evidence="3 4">
    <name type="scientific">Solanum tuberosum</name>
    <name type="common">Potato</name>
    <dbReference type="NCBI Taxonomy" id="4113"/>
    <lineage>
        <taxon>Eukaryota</taxon>
        <taxon>Viridiplantae</taxon>
        <taxon>Streptophyta</taxon>
        <taxon>Embryophyta</taxon>
        <taxon>Tracheophyta</taxon>
        <taxon>Spermatophyta</taxon>
        <taxon>Magnoliopsida</taxon>
        <taxon>eudicotyledons</taxon>
        <taxon>Gunneridae</taxon>
        <taxon>Pentapetalae</taxon>
        <taxon>asterids</taxon>
        <taxon>lamiids</taxon>
        <taxon>Solanales</taxon>
        <taxon>Solanaceae</taxon>
        <taxon>Solanoideae</taxon>
        <taxon>Solaneae</taxon>
        <taxon>Solanum</taxon>
    </lineage>
</organism>